<name>A0A370GJU5_9BACI</name>
<dbReference type="InterPro" id="IPR013762">
    <property type="entry name" value="Integrase-like_cat_sf"/>
</dbReference>
<feature type="coiled-coil region" evidence="2">
    <location>
        <begin position="667"/>
        <end position="724"/>
    </location>
</feature>
<dbReference type="InterPro" id="IPR011010">
    <property type="entry name" value="DNA_brk_join_enz"/>
</dbReference>
<sequence>MKKVRSLLEISVDELNISKQTIDLLLNFGILSIGELLSTPTKTLKEKLGLGNDAIVKLRYEAKLLADKYGLSFEKLQEKYGELTTIDKALRELGVFSVGELSEVLMNKSPYKNSFFKVGKDIAPPLKGTNGGVKNYVIFNQLKKHVEEIKQNYASISEIEKETGFVLKYYSANGTLNPARLTNSLWNKQWIINNYNDFRDKSMGNKKTPYYDFLTKQQQNLIDEYLNHRSEYDISYRRTEFVNQFITESAAEVHRKSLTRFFFKMICARCGINISYDERNRKIIEPTQEEMEKFDPEVLDLKNIISQDIKVISHGLMPSTRSDVRNHIRAFIIFLLYKKRLELEEKEFETSVDDYKGWRQLEKWEDHIFNAINTYLPPNGTKKIVNTQTSLFLKRNQMIGIYKTLMENKNGIFPKPLKFAAMIMISFFGVIRPNELRQMRIEKHLDIDKSTGLMKLKEIEGAKFGAIWITKDISKKQLSPSPDYGTLIPEKAVKLINRYLLWLYKKTPQSIGQGFLFRPDEYKPDEPYSVSNTLYGWLRKYKGCFADYLSPHEIKHFSSYDMRHTGNNIIVKETIIHDDPVLNDQKQMVAMWHCRHKPVTINEKHYTAKTELEIYAGVLKHAYDFPWGLDELEEWENKMLNRPAKNQKILENADIKPILSSAEKAQLDNYDEIISSLQSEAKKLTDIKYCEENGITPEKRVQSYKELQTKLKKLQLERESILEVG</sequence>
<proteinExistence type="predicted"/>
<dbReference type="AlphaFoldDB" id="A0A370GJU5"/>
<comment type="caution">
    <text evidence="3">The sequence shown here is derived from an EMBL/GenBank/DDBJ whole genome shotgun (WGS) entry which is preliminary data.</text>
</comment>
<dbReference type="OrthoDB" id="2745951at2"/>
<keyword evidence="1" id="KW-0233">DNA recombination</keyword>
<evidence type="ECO:0000313" key="3">
    <source>
        <dbReference type="EMBL" id="RDI44062.1"/>
    </source>
</evidence>
<evidence type="ECO:0000256" key="1">
    <source>
        <dbReference type="ARBA" id="ARBA00023172"/>
    </source>
</evidence>
<evidence type="ECO:0000313" key="4">
    <source>
        <dbReference type="Proteomes" id="UP000255326"/>
    </source>
</evidence>
<dbReference type="Gene3D" id="1.10.443.10">
    <property type="entry name" value="Intergrase catalytic core"/>
    <property type="match status" value="1"/>
</dbReference>
<dbReference type="GO" id="GO:0015074">
    <property type="term" value="P:DNA integration"/>
    <property type="evidence" value="ECO:0007669"/>
    <property type="project" value="InterPro"/>
</dbReference>
<protein>
    <submittedName>
        <fullName evidence="3">Uncharacterized protein</fullName>
    </submittedName>
</protein>
<gene>
    <name evidence="3" type="ORF">DFR59_103125</name>
</gene>
<dbReference type="SUPFAM" id="SSF56349">
    <property type="entry name" value="DNA breaking-rejoining enzymes"/>
    <property type="match status" value="1"/>
</dbReference>
<dbReference type="RefSeq" id="WP_114744952.1">
    <property type="nucleotide sequence ID" value="NZ_QQAY01000003.1"/>
</dbReference>
<dbReference type="Proteomes" id="UP000255326">
    <property type="component" value="Unassembled WGS sequence"/>
</dbReference>
<keyword evidence="4" id="KW-1185">Reference proteome</keyword>
<dbReference type="GO" id="GO:0003677">
    <property type="term" value="F:DNA binding"/>
    <property type="evidence" value="ECO:0007669"/>
    <property type="project" value="InterPro"/>
</dbReference>
<reference evidence="3 4" key="1">
    <citation type="submission" date="2018-07" db="EMBL/GenBank/DDBJ databases">
        <title>Genomic Encyclopedia of Type Strains, Phase IV (KMG-IV): sequencing the most valuable type-strain genomes for metagenomic binning, comparative biology and taxonomic classification.</title>
        <authorList>
            <person name="Goeker M."/>
        </authorList>
    </citation>
    <scope>NUCLEOTIDE SEQUENCE [LARGE SCALE GENOMIC DNA]</scope>
    <source>
        <strain evidence="3 4">DSM 25281</strain>
    </source>
</reference>
<keyword evidence="2" id="KW-0175">Coiled coil</keyword>
<dbReference type="EMBL" id="QQAY01000003">
    <property type="protein sequence ID" value="RDI44062.1"/>
    <property type="molecule type" value="Genomic_DNA"/>
</dbReference>
<accession>A0A370GJU5</accession>
<dbReference type="GO" id="GO:0006310">
    <property type="term" value="P:DNA recombination"/>
    <property type="evidence" value="ECO:0007669"/>
    <property type="project" value="UniProtKB-KW"/>
</dbReference>
<dbReference type="SUPFAM" id="SSF47789">
    <property type="entry name" value="C-terminal domain of RNA polymerase alpha subunit"/>
    <property type="match status" value="1"/>
</dbReference>
<organism evidence="3 4">
    <name type="scientific">Falsibacillus pallidus</name>
    <dbReference type="NCBI Taxonomy" id="493781"/>
    <lineage>
        <taxon>Bacteria</taxon>
        <taxon>Bacillati</taxon>
        <taxon>Bacillota</taxon>
        <taxon>Bacilli</taxon>
        <taxon>Bacillales</taxon>
        <taxon>Bacillaceae</taxon>
        <taxon>Falsibacillus</taxon>
    </lineage>
</organism>
<evidence type="ECO:0000256" key="2">
    <source>
        <dbReference type="SAM" id="Coils"/>
    </source>
</evidence>